<feature type="transmembrane region" description="Helical" evidence="8">
    <location>
        <begin position="417"/>
        <end position="442"/>
    </location>
</feature>
<feature type="transmembrane region" description="Helical" evidence="8">
    <location>
        <begin position="946"/>
        <end position="967"/>
    </location>
</feature>
<feature type="transmembrane region" description="Helical" evidence="8">
    <location>
        <begin position="295"/>
        <end position="320"/>
    </location>
</feature>
<feature type="transmembrane region" description="Helical" evidence="8">
    <location>
        <begin position="988"/>
        <end position="1009"/>
    </location>
</feature>
<dbReference type="InterPro" id="IPR004869">
    <property type="entry name" value="MMPL_dom"/>
</dbReference>
<keyword evidence="11" id="KW-1185">Reference proteome</keyword>
<feature type="transmembrane region" description="Helical" evidence="8">
    <location>
        <begin position="340"/>
        <end position="362"/>
    </location>
</feature>
<feature type="transmembrane region" description="Helical" evidence="8">
    <location>
        <begin position="1015"/>
        <end position="1037"/>
    </location>
</feature>
<keyword evidence="5" id="KW-0325">Glycoprotein</keyword>
<keyword evidence="3 8" id="KW-1133">Transmembrane helix</keyword>
<comment type="subcellular location">
    <subcellularLocation>
        <location evidence="1">Membrane</location>
        <topology evidence="1">Multi-pass membrane protein</topology>
    </subcellularLocation>
</comment>
<dbReference type="PANTHER" id="PTHR45951">
    <property type="entry name" value="PROTEIN DISPATCHED-RELATED"/>
    <property type="match status" value="1"/>
</dbReference>
<feature type="transmembrane region" description="Helical" evidence="8">
    <location>
        <begin position="913"/>
        <end position="934"/>
    </location>
</feature>
<gene>
    <name evidence="10" type="ORF">FSP39_005902</name>
</gene>
<evidence type="ECO:0000313" key="11">
    <source>
        <dbReference type="Proteomes" id="UP001186944"/>
    </source>
</evidence>
<dbReference type="InterPro" id="IPR053958">
    <property type="entry name" value="HMGCR/SNAP/NPC1-like_SSD"/>
</dbReference>
<dbReference type="SUPFAM" id="SSF82866">
    <property type="entry name" value="Multidrug efflux transporter AcrB transmembrane domain"/>
    <property type="match status" value="2"/>
</dbReference>
<dbReference type="AlphaFoldDB" id="A0AA88XVL2"/>
<comment type="caution">
    <text evidence="10">The sequence shown here is derived from an EMBL/GenBank/DDBJ whole genome shotgun (WGS) entry which is preliminary data.</text>
</comment>
<name>A0AA88XVL2_PINIB</name>
<evidence type="ECO:0000256" key="6">
    <source>
        <dbReference type="ARBA" id="ARBA00038046"/>
    </source>
</evidence>
<feature type="compositionally biased region" description="Basic and acidic residues" evidence="7">
    <location>
        <begin position="540"/>
        <end position="549"/>
    </location>
</feature>
<evidence type="ECO:0000256" key="7">
    <source>
        <dbReference type="SAM" id="MobiDB-lite"/>
    </source>
</evidence>
<feature type="transmembrane region" description="Helical" evidence="8">
    <location>
        <begin position="28"/>
        <end position="52"/>
    </location>
</feature>
<feature type="compositionally biased region" description="Polar residues" evidence="7">
    <location>
        <begin position="523"/>
        <end position="535"/>
    </location>
</feature>
<feature type="transmembrane region" description="Helical" evidence="8">
    <location>
        <begin position="891"/>
        <end position="908"/>
    </location>
</feature>
<feature type="transmembrane region" description="Helical" evidence="8">
    <location>
        <begin position="577"/>
        <end position="595"/>
    </location>
</feature>
<dbReference type="InterPro" id="IPR000731">
    <property type="entry name" value="SSD"/>
</dbReference>
<evidence type="ECO:0000256" key="8">
    <source>
        <dbReference type="SAM" id="Phobius"/>
    </source>
</evidence>
<keyword evidence="4 8" id="KW-0472">Membrane</keyword>
<dbReference type="Pfam" id="PF12349">
    <property type="entry name" value="Sterol-sensing"/>
    <property type="match status" value="1"/>
</dbReference>
<evidence type="ECO:0000256" key="4">
    <source>
        <dbReference type="ARBA" id="ARBA00023136"/>
    </source>
</evidence>
<dbReference type="GO" id="GO:0022857">
    <property type="term" value="F:transmembrane transporter activity"/>
    <property type="evidence" value="ECO:0007669"/>
    <property type="project" value="TreeGrafter"/>
</dbReference>
<evidence type="ECO:0000313" key="10">
    <source>
        <dbReference type="EMBL" id="KAK3092687.1"/>
    </source>
</evidence>
<dbReference type="GO" id="GO:0016020">
    <property type="term" value="C:membrane"/>
    <property type="evidence" value="ECO:0007669"/>
    <property type="project" value="UniProtKB-SubCell"/>
</dbReference>
<organism evidence="10 11">
    <name type="scientific">Pinctada imbricata</name>
    <name type="common">Atlantic pearl-oyster</name>
    <name type="synonym">Pinctada martensii</name>
    <dbReference type="NCBI Taxonomy" id="66713"/>
    <lineage>
        <taxon>Eukaryota</taxon>
        <taxon>Metazoa</taxon>
        <taxon>Spiralia</taxon>
        <taxon>Lophotrochozoa</taxon>
        <taxon>Mollusca</taxon>
        <taxon>Bivalvia</taxon>
        <taxon>Autobranchia</taxon>
        <taxon>Pteriomorphia</taxon>
        <taxon>Pterioida</taxon>
        <taxon>Pterioidea</taxon>
        <taxon>Pteriidae</taxon>
        <taxon>Pinctada</taxon>
    </lineage>
</organism>
<evidence type="ECO:0000256" key="3">
    <source>
        <dbReference type="ARBA" id="ARBA00022989"/>
    </source>
</evidence>
<feature type="domain" description="SSD" evidence="9">
    <location>
        <begin position="912"/>
        <end position="1040"/>
    </location>
</feature>
<sequence>MSLHPLKSTSKVDLYVATNATDTSNNSLFFFLAALSSTIHIATIVATAVLVLTGSNVFPIEFESLPLILHEHSTRTKDLAWRFRNDFRNRILRPVYGLVYPVWTNGQIGDILEIFLSSEKDDMFSEGNLQMIRKVEDHVFSFKDYQSFYCQKNSTYECIKPWSILRLYDGTYSYVSPVFKAQPLRDRNVLCTAMKFNETREYLKFFLEKSYDPCRRQSKASKTRIFFPFGYPLSGGSSKHKIETFLVNDLKPELENMKDGFLKNIMELYYISELMFKYDVTQQAYKDMMLAGGSFLFIFVFMWFQTASFFITFFGILSIITSYLLTNLIYRYAFGFEYFGFFHIIAMFIILGIGADDVFVFYDTWRLSGNRKYSSVAHRLSDCYRKAAKTTFVTSLTTTVAFLVSAFSPLLPVKTFGLFSGILVAVNYICDLIYFPTAIMLYTTKIKPLMDKCCERICSPCSRFAICSKSNKSPCFMADVPDTSFLCSSKSTAAKDSSRLYNIDMWTSKSSVSSEASFDSPKSDTALQSPKSESQIEGGGKSEMKQKQKKTFEERSHVVNFLRNGFFDFLTLRASRFVIPIVFLAISIFFIYEALQLEPDNKQVQIYRSSHNYGKAKLWHYYEFQRNFDEEYTVLYLVWGLKPKDTSVCNLKSNNYCKGSTVWDQGFNPSTPEAQVALFKFCQRLENMTEVETNKLRIRRDAKTGKPGVDCFMTSLDRFLQADVDKNKQNGLYSPQVSMDIPLRKDNVTVFMENNDKIYRSQYPPAGYNRYLEIGVSYWLTNKYTNLPHKDYFVYDPLLGEEWLPGVSQLAQNSFLASYYGTRLRYVGIRVNLTISVYTLGYAEGKPIYDSWETFMREQLDKMPLSMKEGFQCTRNTWHWIMVQQVLAESALQGIVVGLSLACPILIITTMNFVIGIIATIYISLVTTCVIGIIPLVGWKLGVLESLNLCMVVGLSIDYVVHLAEAYNTSPHQDRRNRVRTMFEKMGLSVLSGAATTFGAAIILLFAQIQFLYEFGIFVMSTVSISLLFSFTFFPALMSICGPQGNTGCLITLLNKLCPCRRLRDKTQFEGNKWTLCNIICVTCHFNSLDEIVLDRFHTEDDSSDVRDVS</sequence>
<dbReference type="Gene3D" id="1.20.1640.10">
    <property type="entry name" value="Multidrug efflux transporter AcrB transmembrane domain"/>
    <property type="match status" value="2"/>
</dbReference>
<dbReference type="PANTHER" id="PTHR45951:SF7">
    <property type="entry name" value="SSD DOMAIN-CONTAINING PROTEIN"/>
    <property type="match status" value="1"/>
</dbReference>
<evidence type="ECO:0000256" key="1">
    <source>
        <dbReference type="ARBA" id="ARBA00004141"/>
    </source>
</evidence>
<feature type="domain" description="SSD" evidence="9">
    <location>
        <begin position="334"/>
        <end position="441"/>
    </location>
</feature>
<feature type="region of interest" description="Disordered" evidence="7">
    <location>
        <begin position="513"/>
        <end position="549"/>
    </location>
</feature>
<accession>A0AA88XVL2</accession>
<evidence type="ECO:0000256" key="2">
    <source>
        <dbReference type="ARBA" id="ARBA00022692"/>
    </source>
</evidence>
<keyword evidence="2 8" id="KW-0812">Transmembrane</keyword>
<feature type="transmembrane region" description="Helical" evidence="8">
    <location>
        <begin position="392"/>
        <end position="411"/>
    </location>
</feature>
<reference evidence="10" key="1">
    <citation type="submission" date="2019-08" db="EMBL/GenBank/DDBJ databases">
        <title>The improved chromosome-level genome for the pearl oyster Pinctada fucata martensii using PacBio sequencing and Hi-C.</title>
        <authorList>
            <person name="Zheng Z."/>
        </authorList>
    </citation>
    <scope>NUCLEOTIDE SEQUENCE</scope>
    <source>
        <strain evidence="10">ZZ-2019</strain>
        <tissue evidence="10">Adductor muscle</tissue>
    </source>
</reference>
<dbReference type="Pfam" id="PF03176">
    <property type="entry name" value="MMPL"/>
    <property type="match status" value="1"/>
</dbReference>
<comment type="similarity">
    <text evidence="6">Belongs to the dispatched family.</text>
</comment>
<dbReference type="EMBL" id="VSWD01000009">
    <property type="protein sequence ID" value="KAK3092687.1"/>
    <property type="molecule type" value="Genomic_DNA"/>
</dbReference>
<dbReference type="InterPro" id="IPR052081">
    <property type="entry name" value="Dispatched_Hh_regulator"/>
</dbReference>
<evidence type="ECO:0000256" key="5">
    <source>
        <dbReference type="ARBA" id="ARBA00023180"/>
    </source>
</evidence>
<evidence type="ECO:0000259" key="9">
    <source>
        <dbReference type="PROSITE" id="PS50156"/>
    </source>
</evidence>
<proteinExistence type="inferred from homology"/>
<protein>
    <recommendedName>
        <fullName evidence="9">SSD domain-containing protein</fullName>
    </recommendedName>
</protein>
<dbReference type="PROSITE" id="PS50156">
    <property type="entry name" value="SSD"/>
    <property type="match status" value="2"/>
</dbReference>
<dbReference type="Proteomes" id="UP001186944">
    <property type="component" value="Unassembled WGS sequence"/>
</dbReference>